<dbReference type="Proteomes" id="UP000424805">
    <property type="component" value="Unassembled WGS sequence"/>
</dbReference>
<keyword evidence="3 5" id="KW-1133">Transmembrane helix</keyword>
<dbReference type="GO" id="GO:0046873">
    <property type="term" value="F:metal ion transmembrane transporter activity"/>
    <property type="evidence" value="ECO:0007669"/>
    <property type="project" value="InterPro"/>
</dbReference>
<comment type="caution">
    <text evidence="6">The sequence shown here is derived from an EMBL/GenBank/DDBJ whole genome shotgun (WGS) entry which is preliminary data.</text>
</comment>
<dbReference type="Pfam" id="PF01566">
    <property type="entry name" value="Nramp"/>
    <property type="match status" value="1"/>
</dbReference>
<feature type="transmembrane region" description="Helical" evidence="5">
    <location>
        <begin position="308"/>
        <end position="329"/>
    </location>
</feature>
<evidence type="ECO:0000256" key="5">
    <source>
        <dbReference type="SAM" id="Phobius"/>
    </source>
</evidence>
<feature type="transmembrane region" description="Helical" evidence="5">
    <location>
        <begin position="356"/>
        <end position="382"/>
    </location>
</feature>
<name>A0A7J4XUU1_BACOV</name>
<comment type="subcellular location">
    <subcellularLocation>
        <location evidence="1">Membrane</location>
        <topology evidence="1">Multi-pass membrane protein</topology>
    </subcellularLocation>
</comment>
<keyword evidence="4 5" id="KW-0472">Membrane</keyword>
<feature type="transmembrane region" description="Helical" evidence="5">
    <location>
        <begin position="263"/>
        <end position="287"/>
    </location>
</feature>
<evidence type="ECO:0000256" key="4">
    <source>
        <dbReference type="ARBA" id="ARBA00023136"/>
    </source>
</evidence>
<dbReference type="InterPro" id="IPR001046">
    <property type="entry name" value="NRAMP_fam"/>
</dbReference>
<feature type="transmembrane region" description="Helical" evidence="5">
    <location>
        <begin position="213"/>
        <end position="234"/>
    </location>
</feature>
<protein>
    <submittedName>
        <fullName evidence="6">Divalent metal cation transporter</fullName>
    </submittedName>
</protein>
<reference evidence="6 7" key="1">
    <citation type="journal article" date="2019" name="Nat. Med.">
        <title>A library of human gut bacterial isolates paired with longitudinal multiomics data enables mechanistic microbiome research.</title>
        <authorList>
            <person name="Poyet M."/>
            <person name="Groussin M."/>
            <person name="Gibbons S.M."/>
            <person name="Avila-Pacheco J."/>
            <person name="Jiang X."/>
            <person name="Kearney S.M."/>
            <person name="Perrotta A.R."/>
            <person name="Berdy B."/>
            <person name="Zhao S."/>
            <person name="Lieberman T.D."/>
            <person name="Swanson P.K."/>
            <person name="Smith M."/>
            <person name="Roesemann S."/>
            <person name="Alexander J.E."/>
            <person name="Rich S.A."/>
            <person name="Livny J."/>
            <person name="Vlamakis H."/>
            <person name="Clish C."/>
            <person name="Bullock K."/>
            <person name="Deik A."/>
            <person name="Scott J."/>
            <person name="Pierce K.A."/>
            <person name="Xavier R.J."/>
            <person name="Alm E.J."/>
        </authorList>
    </citation>
    <scope>NUCLEOTIDE SEQUENCE [LARGE SCALE GENOMIC DNA]</scope>
    <source>
        <strain evidence="6 7">BIOML-A15</strain>
    </source>
</reference>
<evidence type="ECO:0000256" key="1">
    <source>
        <dbReference type="ARBA" id="ARBA00004141"/>
    </source>
</evidence>
<feature type="transmembrane region" description="Helical" evidence="5">
    <location>
        <begin position="394"/>
        <end position="411"/>
    </location>
</feature>
<keyword evidence="2 5" id="KW-0812">Transmembrane</keyword>
<sequence length="490" mass="53481">MEDNKRIYESMSSDEISAAYNSLEGKSELVKKEVAELRGLKNEGFWKRTKWYFSKSGPGWMQSAMTLGGGSAMASLFSGAHAQYQLLWVQPVAMGIGIIMLSALAHQTMCRGERPFYAMKKYVSPVIAWAWALCTIVATMIWHFPQYSLVSGMTLDLVQAFGGFQLEDGSAGQTAALLGIAAVVLCVACRIVWNYNKGSKGIKIFENIIKSIVWFIILSFLIVVVVCSFSGNGIDWSAVGRGFLPFSMEGGFHLNIPGDTQGIQIFIASLSAAVGINMTFLFGYSFLKKGWTKEYSGLAKFDLITGMLIPYTIATSLMIIAAGATITLAPGETSISPIKAASMLEAAGLPALVSRLIFGLGIIGMSLNAIILHMVVCGFAICEIFKLPETGWKYKLATLVPVPGFLGAILWSKMGTWIAIPTSAIALILLPVAYIGFFLLNNSEKYMRSDMPRGGRRFWWNTGMIIAISITLISVVYYLVKVAPTYFTKL</sequence>
<dbReference type="GO" id="GO:0016020">
    <property type="term" value="C:membrane"/>
    <property type="evidence" value="ECO:0007669"/>
    <property type="project" value="UniProtKB-SubCell"/>
</dbReference>
<gene>
    <name evidence="6" type="ORF">F3B90_17315</name>
</gene>
<evidence type="ECO:0000313" key="6">
    <source>
        <dbReference type="EMBL" id="KAA4624253.1"/>
    </source>
</evidence>
<feature type="transmembrane region" description="Helical" evidence="5">
    <location>
        <begin position="86"/>
        <end position="105"/>
    </location>
</feature>
<feature type="transmembrane region" description="Helical" evidence="5">
    <location>
        <begin position="60"/>
        <end position="80"/>
    </location>
</feature>
<proteinExistence type="predicted"/>
<accession>A0A7J4XUU1</accession>
<feature type="transmembrane region" description="Helical" evidence="5">
    <location>
        <begin position="174"/>
        <end position="193"/>
    </location>
</feature>
<feature type="transmembrane region" description="Helical" evidence="5">
    <location>
        <begin position="417"/>
        <end position="437"/>
    </location>
</feature>
<evidence type="ECO:0000256" key="3">
    <source>
        <dbReference type="ARBA" id="ARBA00022989"/>
    </source>
</evidence>
<organism evidence="6 7">
    <name type="scientific">Bacteroides ovatus</name>
    <dbReference type="NCBI Taxonomy" id="28116"/>
    <lineage>
        <taxon>Bacteria</taxon>
        <taxon>Pseudomonadati</taxon>
        <taxon>Bacteroidota</taxon>
        <taxon>Bacteroidia</taxon>
        <taxon>Bacteroidales</taxon>
        <taxon>Bacteroidaceae</taxon>
        <taxon>Bacteroides</taxon>
    </lineage>
</organism>
<evidence type="ECO:0000256" key="2">
    <source>
        <dbReference type="ARBA" id="ARBA00022692"/>
    </source>
</evidence>
<feature type="transmembrane region" description="Helical" evidence="5">
    <location>
        <begin position="126"/>
        <end position="144"/>
    </location>
</feature>
<feature type="transmembrane region" description="Helical" evidence="5">
    <location>
        <begin position="458"/>
        <end position="480"/>
    </location>
</feature>
<dbReference type="EMBL" id="VWFP01000018">
    <property type="protein sequence ID" value="KAA4624253.1"/>
    <property type="molecule type" value="Genomic_DNA"/>
</dbReference>
<evidence type="ECO:0000313" key="7">
    <source>
        <dbReference type="Proteomes" id="UP000424805"/>
    </source>
</evidence>
<dbReference type="AlphaFoldDB" id="A0A7J4XUU1"/>